<evidence type="ECO:0000313" key="1">
    <source>
        <dbReference type="EMBL" id="PPQ63663.1"/>
    </source>
</evidence>
<protein>
    <submittedName>
        <fullName evidence="1">Uncharacterized protein</fullName>
    </submittedName>
</protein>
<dbReference type="Proteomes" id="UP000284842">
    <property type="component" value="Unassembled WGS sequence"/>
</dbReference>
<keyword evidence="2" id="KW-1185">Reference proteome</keyword>
<comment type="caution">
    <text evidence="1">The sequence shown here is derived from an EMBL/GenBank/DDBJ whole genome shotgun (WGS) entry which is preliminary data.</text>
</comment>
<evidence type="ECO:0000313" key="2">
    <source>
        <dbReference type="Proteomes" id="UP000284842"/>
    </source>
</evidence>
<reference evidence="1 2" key="1">
    <citation type="journal article" date="2018" name="Evol. Lett.">
        <title>Horizontal gene cluster transfer increased hallucinogenic mushroom diversity.</title>
        <authorList>
            <person name="Reynolds H.T."/>
            <person name="Vijayakumar V."/>
            <person name="Gluck-Thaler E."/>
            <person name="Korotkin H.B."/>
            <person name="Matheny P.B."/>
            <person name="Slot J.C."/>
        </authorList>
    </citation>
    <scope>NUCLEOTIDE SEQUENCE [LARGE SCALE GENOMIC DNA]</scope>
    <source>
        <strain evidence="1 2">2629</strain>
    </source>
</reference>
<dbReference type="AlphaFoldDB" id="A0A409VA20"/>
<proteinExistence type="predicted"/>
<dbReference type="EMBL" id="NHTK01006115">
    <property type="protein sequence ID" value="PPQ63663.1"/>
    <property type="molecule type" value="Genomic_DNA"/>
</dbReference>
<dbReference type="OrthoDB" id="10540799at2759"/>
<sequence>MKQHLANLALDMKAAISMNLVDDVLYTAKQGIRRCGNIREIEVNFHYCDFTPPLFDFVNSIWSSEAVAQTVEKIQITTTVARMPAFLNPIAARAHALKRLREIFVHLSPTVIGCQPTLNEHRILADPLNLFPKIPETRNIKLTLGIFVDLCGDLLFNFGPRPPTVNNYLVFHLRFGSATLSGFFSIVGFLSARASLITKLDIRSKLQTSVTDYSCAAFVLCGGKGHFESLRLPQLEELCIEIVKCQVPDLEILPKEKHPLFSSLSLVAPRLTSLKLIGRYFAAIDATKFITLLADGLQGSGEPVLRHFEFFCDELTAAIFAVLYFRMNFLLSLTIHSQKPAITSPSGIADIMTTRHGRDNQWYLEHVRITRKCDCGTGLPDRLAMNRIARCFTDWKVQIDEEYKCAFIRTER</sequence>
<accession>A0A409VA20</accession>
<name>A0A409VA20_9AGAR</name>
<organism evidence="1 2">
    <name type="scientific">Panaeolus cyanescens</name>
    <dbReference type="NCBI Taxonomy" id="181874"/>
    <lineage>
        <taxon>Eukaryota</taxon>
        <taxon>Fungi</taxon>
        <taxon>Dikarya</taxon>
        <taxon>Basidiomycota</taxon>
        <taxon>Agaricomycotina</taxon>
        <taxon>Agaricomycetes</taxon>
        <taxon>Agaricomycetidae</taxon>
        <taxon>Agaricales</taxon>
        <taxon>Agaricineae</taxon>
        <taxon>Galeropsidaceae</taxon>
        <taxon>Panaeolus</taxon>
    </lineage>
</organism>
<gene>
    <name evidence="1" type="ORF">CVT24_004437</name>
</gene>
<dbReference type="InParanoid" id="A0A409VA20"/>